<sequence>MVSIKITIENIPDGTEPEIIIRANDVDEALLQCIDSIKSVSRKLAGMADGEMHIVDPRDVFYFESVDNKVFIYCHEKVFESKLKLYEIEKLYEKGDFFRASKSTILNITKIDSLKSIFYGRFEALLQNGEKTVISRQYVPVLKQRLGL</sequence>
<feature type="domain" description="HTH LytTR-type" evidence="1">
    <location>
        <begin position="44"/>
        <end position="148"/>
    </location>
</feature>
<dbReference type="GO" id="GO:0003677">
    <property type="term" value="F:DNA binding"/>
    <property type="evidence" value="ECO:0007669"/>
    <property type="project" value="UniProtKB-KW"/>
</dbReference>
<evidence type="ECO:0000313" key="3">
    <source>
        <dbReference type="Proteomes" id="UP000198847"/>
    </source>
</evidence>
<protein>
    <submittedName>
        <fullName evidence="2">LytTr DNA-binding domain-containing protein</fullName>
    </submittedName>
</protein>
<dbReference type="Pfam" id="PF04397">
    <property type="entry name" value="LytTR"/>
    <property type="match status" value="1"/>
</dbReference>
<dbReference type="PANTHER" id="PTHR37299">
    <property type="entry name" value="TRANSCRIPTIONAL REGULATOR-RELATED"/>
    <property type="match status" value="1"/>
</dbReference>
<dbReference type="InterPro" id="IPR007492">
    <property type="entry name" value="LytTR_DNA-bd_dom"/>
</dbReference>
<keyword evidence="3" id="KW-1185">Reference proteome</keyword>
<name>A0A1H8VWY1_9FIRM</name>
<accession>A0A1H8VWY1</accession>
<dbReference type="PROSITE" id="PS50930">
    <property type="entry name" value="HTH_LYTTR"/>
    <property type="match status" value="1"/>
</dbReference>
<dbReference type="RefSeq" id="WP_218140660.1">
    <property type="nucleotide sequence ID" value="NZ_FODY01000013.1"/>
</dbReference>
<dbReference type="PANTHER" id="PTHR37299:SF4">
    <property type="entry name" value="TRANSCRIPTIONAL REGULATOR"/>
    <property type="match status" value="1"/>
</dbReference>
<dbReference type="Gene3D" id="2.40.50.1020">
    <property type="entry name" value="LytTr DNA-binding domain"/>
    <property type="match status" value="1"/>
</dbReference>
<gene>
    <name evidence="2" type="ORF">SAMN04490178_11313</name>
</gene>
<dbReference type="STRING" id="112903.SAMN04490178_11313"/>
<organism evidence="2 3">
    <name type="scientific">Propionispora vibrioides</name>
    <dbReference type="NCBI Taxonomy" id="112903"/>
    <lineage>
        <taxon>Bacteria</taxon>
        <taxon>Bacillati</taxon>
        <taxon>Bacillota</taxon>
        <taxon>Negativicutes</taxon>
        <taxon>Selenomonadales</taxon>
        <taxon>Sporomusaceae</taxon>
        <taxon>Propionispora</taxon>
    </lineage>
</organism>
<dbReference type="AlphaFoldDB" id="A0A1H8VWY1"/>
<proteinExistence type="predicted"/>
<dbReference type="InterPro" id="IPR046947">
    <property type="entry name" value="LytR-like"/>
</dbReference>
<reference evidence="2 3" key="1">
    <citation type="submission" date="2016-10" db="EMBL/GenBank/DDBJ databases">
        <authorList>
            <person name="de Groot N.N."/>
        </authorList>
    </citation>
    <scope>NUCLEOTIDE SEQUENCE [LARGE SCALE GENOMIC DNA]</scope>
    <source>
        <strain evidence="2 3">DSM 13305</strain>
    </source>
</reference>
<keyword evidence="2" id="KW-0238">DNA-binding</keyword>
<dbReference type="GO" id="GO:0000156">
    <property type="term" value="F:phosphorelay response regulator activity"/>
    <property type="evidence" value="ECO:0007669"/>
    <property type="project" value="InterPro"/>
</dbReference>
<dbReference type="SMART" id="SM00850">
    <property type="entry name" value="LytTR"/>
    <property type="match status" value="1"/>
</dbReference>
<dbReference type="Proteomes" id="UP000198847">
    <property type="component" value="Unassembled WGS sequence"/>
</dbReference>
<dbReference type="EMBL" id="FODY01000013">
    <property type="protein sequence ID" value="SEP19824.1"/>
    <property type="molecule type" value="Genomic_DNA"/>
</dbReference>
<evidence type="ECO:0000259" key="1">
    <source>
        <dbReference type="PROSITE" id="PS50930"/>
    </source>
</evidence>
<evidence type="ECO:0000313" key="2">
    <source>
        <dbReference type="EMBL" id="SEP19824.1"/>
    </source>
</evidence>